<evidence type="ECO:0000256" key="3">
    <source>
        <dbReference type="ARBA" id="ARBA00022448"/>
    </source>
</evidence>
<keyword evidence="3" id="KW-0813">Transport</keyword>
<dbReference type="GO" id="GO:0007017">
    <property type="term" value="P:microtubule-based process"/>
    <property type="evidence" value="ECO:0007669"/>
    <property type="project" value="InterPro"/>
</dbReference>
<dbReference type="STRING" id="3983.A0A2C9VQL0"/>
<dbReference type="GO" id="GO:0005874">
    <property type="term" value="C:microtubule"/>
    <property type="evidence" value="ECO:0007669"/>
    <property type="project" value="UniProtKB-KW"/>
</dbReference>
<dbReference type="Proteomes" id="UP000091857">
    <property type="component" value="Chromosome 6"/>
</dbReference>
<evidence type="ECO:0000256" key="6">
    <source>
        <dbReference type="ARBA" id="ARBA00022816"/>
    </source>
</evidence>
<evidence type="ECO:0000256" key="11">
    <source>
        <dbReference type="SAM" id="MobiDB-lite"/>
    </source>
</evidence>
<dbReference type="EMBL" id="CM004392">
    <property type="protein sequence ID" value="OAY48139.1"/>
    <property type="molecule type" value="Genomic_DNA"/>
</dbReference>
<keyword evidence="13" id="KW-1185">Reference proteome</keyword>
<dbReference type="FunFam" id="3.30.740.10:FF:000005">
    <property type="entry name" value="Dynein light chain"/>
    <property type="match status" value="1"/>
</dbReference>
<dbReference type="SMART" id="SM01375">
    <property type="entry name" value="Dynein_light"/>
    <property type="match status" value="1"/>
</dbReference>
<protein>
    <recommendedName>
        <fullName evidence="10">Dynein light chain</fullName>
    </recommendedName>
</protein>
<accession>A0A2C9VQL0</accession>
<feature type="compositionally biased region" description="Basic residues" evidence="11">
    <location>
        <begin position="10"/>
        <end position="20"/>
    </location>
</feature>
<comment type="caution">
    <text evidence="12">The sequence shown here is derived from an EMBL/GenBank/DDBJ whole genome shotgun (WGS) entry which is preliminary data.</text>
</comment>
<evidence type="ECO:0000256" key="1">
    <source>
        <dbReference type="ARBA" id="ARBA00004123"/>
    </source>
</evidence>
<dbReference type="InterPro" id="IPR037177">
    <property type="entry name" value="DLC_sf"/>
</dbReference>
<evidence type="ECO:0000256" key="2">
    <source>
        <dbReference type="ARBA" id="ARBA00004245"/>
    </source>
</evidence>
<evidence type="ECO:0000256" key="5">
    <source>
        <dbReference type="ARBA" id="ARBA00022701"/>
    </source>
</evidence>
<evidence type="ECO:0000256" key="4">
    <source>
        <dbReference type="ARBA" id="ARBA00022490"/>
    </source>
</evidence>
<keyword evidence="10" id="KW-0505">Motor protein</keyword>
<evidence type="ECO:0000313" key="12">
    <source>
        <dbReference type="EMBL" id="OAY48139.1"/>
    </source>
</evidence>
<keyword evidence="6" id="KW-0509">mRNA transport</keyword>
<evidence type="ECO:0000256" key="7">
    <source>
        <dbReference type="ARBA" id="ARBA00022927"/>
    </source>
</evidence>
<dbReference type="PANTHER" id="PTHR11886">
    <property type="entry name" value="DYNEIN LIGHT CHAIN"/>
    <property type="match status" value="1"/>
</dbReference>
<dbReference type="SUPFAM" id="SSF54648">
    <property type="entry name" value="DLC"/>
    <property type="match status" value="1"/>
</dbReference>
<keyword evidence="9" id="KW-0539">Nucleus</keyword>
<keyword evidence="8 10" id="KW-0206">Cytoskeleton</keyword>
<feature type="region of interest" description="Disordered" evidence="11">
    <location>
        <begin position="1"/>
        <end position="20"/>
    </location>
</feature>
<keyword evidence="10" id="KW-0243">Dynein</keyword>
<keyword evidence="7" id="KW-0653">Protein transport</keyword>
<dbReference type="OrthoDB" id="10033309at2759"/>
<reference evidence="13" key="1">
    <citation type="journal article" date="2016" name="Nat. Biotechnol.">
        <title>Sequencing wild and cultivated cassava and related species reveals extensive interspecific hybridization and genetic diversity.</title>
        <authorList>
            <person name="Bredeson J.V."/>
            <person name="Lyons J.B."/>
            <person name="Prochnik S.E."/>
            <person name="Wu G.A."/>
            <person name="Ha C.M."/>
            <person name="Edsinger-Gonzales E."/>
            <person name="Grimwood J."/>
            <person name="Schmutz J."/>
            <person name="Rabbi I.Y."/>
            <person name="Egesi C."/>
            <person name="Nauluvula P."/>
            <person name="Lebot V."/>
            <person name="Ndunguru J."/>
            <person name="Mkamilo G."/>
            <person name="Bart R.S."/>
            <person name="Setter T.L."/>
            <person name="Gleadow R.M."/>
            <person name="Kulakow P."/>
            <person name="Ferguson M.E."/>
            <person name="Rounsley S."/>
            <person name="Rokhsar D.S."/>
        </authorList>
    </citation>
    <scope>NUCLEOTIDE SEQUENCE [LARGE SCALE GENOMIC DNA]</scope>
    <source>
        <strain evidence="13">cv. AM560-2</strain>
    </source>
</reference>
<dbReference type="PANTHER" id="PTHR11886:SF56">
    <property type="entry name" value="OS02G0580400 PROTEIN"/>
    <property type="match status" value="1"/>
</dbReference>
<gene>
    <name evidence="12" type="ORF">MANES_06G134400v8</name>
</gene>
<dbReference type="GO" id="GO:0005634">
    <property type="term" value="C:nucleus"/>
    <property type="evidence" value="ECO:0007669"/>
    <property type="project" value="UniProtKB-SubCell"/>
</dbReference>
<dbReference type="OMA" id="RRQKPNN"/>
<dbReference type="GO" id="GO:0015031">
    <property type="term" value="P:protein transport"/>
    <property type="evidence" value="ECO:0007669"/>
    <property type="project" value="UniProtKB-KW"/>
</dbReference>
<evidence type="ECO:0000313" key="13">
    <source>
        <dbReference type="Proteomes" id="UP000091857"/>
    </source>
</evidence>
<sequence length="167" mass="18921">MERPETEHGRSRRTRLARSRRMMQMQMQCPPMRMLPVPPMVRATTNQAKLAALTVHLNIRLRSADMSGAMQERAFQRTRAVLDANLEKKPNPTRIAMCLKKEFDTVYGPAWHCVIGQSFGSFVTHASGGFLYFSVDKLCFLLFKTEVRPVGKSLPPLSSLQNLNITA</sequence>
<organism evidence="12 13">
    <name type="scientific">Manihot esculenta</name>
    <name type="common">Cassava</name>
    <name type="synonym">Jatropha manihot</name>
    <dbReference type="NCBI Taxonomy" id="3983"/>
    <lineage>
        <taxon>Eukaryota</taxon>
        <taxon>Viridiplantae</taxon>
        <taxon>Streptophyta</taxon>
        <taxon>Embryophyta</taxon>
        <taxon>Tracheophyta</taxon>
        <taxon>Spermatophyta</taxon>
        <taxon>Magnoliopsida</taxon>
        <taxon>eudicotyledons</taxon>
        <taxon>Gunneridae</taxon>
        <taxon>Pentapetalae</taxon>
        <taxon>rosids</taxon>
        <taxon>fabids</taxon>
        <taxon>Malpighiales</taxon>
        <taxon>Euphorbiaceae</taxon>
        <taxon>Crotonoideae</taxon>
        <taxon>Manihoteae</taxon>
        <taxon>Manihot</taxon>
    </lineage>
</organism>
<dbReference type="GO" id="GO:0045505">
    <property type="term" value="F:dynein intermediate chain binding"/>
    <property type="evidence" value="ECO:0000318"/>
    <property type="project" value="GO_Central"/>
</dbReference>
<evidence type="ECO:0000256" key="10">
    <source>
        <dbReference type="RuleBase" id="RU365010"/>
    </source>
</evidence>
<dbReference type="GO" id="GO:0005868">
    <property type="term" value="C:cytoplasmic dynein complex"/>
    <property type="evidence" value="ECO:0000318"/>
    <property type="project" value="GO_Central"/>
</dbReference>
<dbReference type="InterPro" id="IPR001372">
    <property type="entry name" value="Dynein_light_chain_typ-1/2"/>
</dbReference>
<keyword evidence="4 10" id="KW-0963">Cytoplasm</keyword>
<name>A0A2C9VQL0_MANES</name>
<keyword evidence="5 10" id="KW-0493">Microtubule</keyword>
<evidence type="ECO:0000256" key="9">
    <source>
        <dbReference type="ARBA" id="ARBA00023242"/>
    </source>
</evidence>
<proteinExistence type="inferred from homology"/>
<comment type="similarity">
    <text evidence="10">Belongs to the dynein light chain family.</text>
</comment>
<dbReference type="Gene3D" id="3.30.740.10">
    <property type="entry name" value="Protein Inhibitor Of Neuronal Nitric Oxide Synthase"/>
    <property type="match status" value="1"/>
</dbReference>
<dbReference type="Pfam" id="PF01221">
    <property type="entry name" value="Dynein_light"/>
    <property type="match status" value="1"/>
</dbReference>
<evidence type="ECO:0000256" key="8">
    <source>
        <dbReference type="ARBA" id="ARBA00023212"/>
    </source>
</evidence>
<dbReference type="GO" id="GO:0051028">
    <property type="term" value="P:mRNA transport"/>
    <property type="evidence" value="ECO:0007669"/>
    <property type="project" value="UniProtKB-KW"/>
</dbReference>
<comment type="subcellular location">
    <subcellularLocation>
        <location evidence="2 10">Cytoplasm</location>
        <location evidence="2 10">Cytoskeleton</location>
    </subcellularLocation>
    <subcellularLocation>
        <location evidence="1">Nucleus</location>
    </subcellularLocation>
</comment>
<dbReference type="AlphaFoldDB" id="A0A2C9VQL0"/>
<dbReference type="Gramene" id="Manes.06G134400.1.v8.1">
    <property type="protein sequence ID" value="Manes.06G134400.1.v8.1.CDS"/>
    <property type="gene ID" value="Manes.06G134400.v8.1"/>
</dbReference>
<dbReference type="CDD" id="cd21452">
    <property type="entry name" value="DLC-like_DYNLL1_DYNLL2"/>
    <property type="match status" value="1"/>
</dbReference>